<reference evidence="2 3" key="1">
    <citation type="submission" date="2018-12" db="EMBL/GenBank/DDBJ databases">
        <title>Successful treatment of antibiotic resistant microbial bone infection with bacteriophages.</title>
        <authorList>
            <person name="Nir-Paz R."/>
            <person name="Gelman D."/>
            <person name="Khouri A."/>
            <person name="Sisson B.M."/>
            <person name="Fackler J."/>
            <person name="Oren S.A."/>
            <person name="Khalifa L."/>
            <person name="Rimon A."/>
            <person name="Glazer S.C."/>
            <person name="Moses A.E."/>
            <person name="Yoram W."/>
            <person name="Schooley R.T."/>
            <person name="Hazan R."/>
        </authorList>
    </citation>
    <scope>NUCLEOTIDE SEQUENCE [LARGE SCALE GENOMIC DNA]</scope>
</reference>
<dbReference type="EMBL" id="MK278860">
    <property type="protein sequence ID" value="AZU98712.1"/>
    <property type="molecule type" value="Genomic_DNA"/>
</dbReference>
<name>A0A3Q9R763_9CAUD</name>
<evidence type="ECO:0000313" key="2">
    <source>
        <dbReference type="EMBL" id="AZU98712.1"/>
    </source>
</evidence>
<dbReference type="GeneID" id="55811360"/>
<keyword evidence="3" id="KW-1185">Reference proteome</keyword>
<dbReference type="KEGG" id="vg:55811360"/>
<protein>
    <submittedName>
        <fullName evidence="2">Uncharacterized protein</fullName>
    </submittedName>
</protein>
<evidence type="ECO:0000313" key="3">
    <source>
        <dbReference type="Proteomes" id="UP000287416"/>
    </source>
</evidence>
<feature type="compositionally biased region" description="Basic and acidic residues" evidence="1">
    <location>
        <begin position="58"/>
        <end position="79"/>
    </location>
</feature>
<sequence length="97" mass="11654">MSISKYVNFAKRMNEMAKQNDKHVASYENGLPRIGGYRARDAYREELKRLSKGQTSVFEDRQRENERRRRETEERDRRASANLQRQNQWLITTCCLL</sequence>
<feature type="region of interest" description="Disordered" evidence="1">
    <location>
        <begin position="54"/>
        <end position="82"/>
    </location>
</feature>
<accession>A0A3Q9R763</accession>
<organism evidence="2 3">
    <name type="scientific">Acinetobacter phage AbTZA1</name>
    <dbReference type="NCBI Taxonomy" id="2500827"/>
    <lineage>
        <taxon>Viruses</taxon>
        <taxon>Duplodnaviria</taxon>
        <taxon>Heunggongvirae</taxon>
        <taxon>Uroviricota</taxon>
        <taxon>Caudoviricetes</taxon>
        <taxon>Pantevenvirales</taxon>
        <taxon>Straboviridae</taxon>
        <taxon>Twarogvirinae</taxon>
        <taxon>Hadassahvirus</taxon>
        <taxon>Hadassahvirus azbtza1</taxon>
    </lineage>
</organism>
<dbReference type="Proteomes" id="UP000287416">
    <property type="component" value="Segment"/>
</dbReference>
<proteinExistence type="predicted"/>
<evidence type="ECO:0000256" key="1">
    <source>
        <dbReference type="SAM" id="MobiDB-lite"/>
    </source>
</evidence>
<dbReference type="RefSeq" id="YP_009882271.1">
    <property type="nucleotide sequence ID" value="NC_049445.1"/>
</dbReference>